<name>A0AAE0RMD9_9BIVA</name>
<accession>A0AAE0RMD9</accession>
<dbReference type="Proteomes" id="UP001195483">
    <property type="component" value="Unassembled WGS sequence"/>
</dbReference>
<reference evidence="1" key="3">
    <citation type="submission" date="2023-05" db="EMBL/GenBank/DDBJ databases">
        <authorList>
            <person name="Smith C.H."/>
        </authorList>
    </citation>
    <scope>NUCLEOTIDE SEQUENCE</scope>
    <source>
        <strain evidence="1">CHS0354</strain>
        <tissue evidence="1">Mantle</tissue>
    </source>
</reference>
<proteinExistence type="predicted"/>
<evidence type="ECO:0000313" key="2">
    <source>
        <dbReference type="Proteomes" id="UP001195483"/>
    </source>
</evidence>
<gene>
    <name evidence="1" type="ORF">CHS0354_016035</name>
</gene>
<sequence>MKDSEVTVSPDSSLNMDPANIPVLGAMRSRITWGTHFGSGLCLHYFYFHDTFYMLIPTPTSYLCITPVPANRKKGMVHFQLTITFVSQWHGCKSPAIMIL</sequence>
<reference evidence="1" key="2">
    <citation type="journal article" date="2021" name="Genome Biol. Evol.">
        <title>Developing a high-quality reference genome for a parasitic bivalve with doubly uniparental inheritance (Bivalvia: Unionida).</title>
        <authorList>
            <person name="Smith C.H."/>
        </authorList>
    </citation>
    <scope>NUCLEOTIDE SEQUENCE</scope>
    <source>
        <strain evidence="1">CHS0354</strain>
        <tissue evidence="1">Mantle</tissue>
    </source>
</reference>
<organism evidence="1 2">
    <name type="scientific">Potamilus streckersoni</name>
    <dbReference type="NCBI Taxonomy" id="2493646"/>
    <lineage>
        <taxon>Eukaryota</taxon>
        <taxon>Metazoa</taxon>
        <taxon>Spiralia</taxon>
        <taxon>Lophotrochozoa</taxon>
        <taxon>Mollusca</taxon>
        <taxon>Bivalvia</taxon>
        <taxon>Autobranchia</taxon>
        <taxon>Heteroconchia</taxon>
        <taxon>Palaeoheterodonta</taxon>
        <taxon>Unionida</taxon>
        <taxon>Unionoidea</taxon>
        <taxon>Unionidae</taxon>
        <taxon>Ambleminae</taxon>
        <taxon>Lampsilini</taxon>
        <taxon>Potamilus</taxon>
    </lineage>
</organism>
<reference evidence="1" key="1">
    <citation type="journal article" date="2021" name="Genome Biol. Evol.">
        <title>A High-Quality Reference Genome for a Parasitic Bivalve with Doubly Uniparental Inheritance (Bivalvia: Unionida).</title>
        <authorList>
            <person name="Smith C.H."/>
        </authorList>
    </citation>
    <scope>NUCLEOTIDE SEQUENCE</scope>
    <source>
        <strain evidence="1">CHS0354</strain>
    </source>
</reference>
<dbReference type="EMBL" id="JAEAOA010001001">
    <property type="protein sequence ID" value="KAK3576206.1"/>
    <property type="molecule type" value="Genomic_DNA"/>
</dbReference>
<protein>
    <submittedName>
        <fullName evidence="1">Uncharacterized protein</fullName>
    </submittedName>
</protein>
<keyword evidence="2" id="KW-1185">Reference proteome</keyword>
<comment type="caution">
    <text evidence="1">The sequence shown here is derived from an EMBL/GenBank/DDBJ whole genome shotgun (WGS) entry which is preliminary data.</text>
</comment>
<dbReference type="AlphaFoldDB" id="A0AAE0RMD9"/>
<evidence type="ECO:0000313" key="1">
    <source>
        <dbReference type="EMBL" id="KAK3576206.1"/>
    </source>
</evidence>